<evidence type="ECO:0000313" key="8">
    <source>
        <dbReference type="Proteomes" id="UP000612055"/>
    </source>
</evidence>
<dbReference type="AlphaFoldDB" id="A0A835YIS9"/>
<reference evidence="7" key="1">
    <citation type="journal article" date="2020" name="bioRxiv">
        <title>Comparative genomics of Chlamydomonas.</title>
        <authorList>
            <person name="Craig R.J."/>
            <person name="Hasan A.R."/>
            <person name="Ness R.W."/>
            <person name="Keightley P.D."/>
        </authorList>
    </citation>
    <scope>NUCLEOTIDE SEQUENCE</scope>
    <source>
        <strain evidence="7">CCAP 11/70</strain>
    </source>
</reference>
<dbReference type="Proteomes" id="UP000612055">
    <property type="component" value="Unassembled WGS sequence"/>
</dbReference>
<feature type="compositionally biased region" description="Acidic residues" evidence="5">
    <location>
        <begin position="550"/>
        <end position="563"/>
    </location>
</feature>
<feature type="compositionally biased region" description="Basic residues" evidence="5">
    <location>
        <begin position="294"/>
        <end position="305"/>
    </location>
</feature>
<evidence type="ECO:0000313" key="7">
    <source>
        <dbReference type="EMBL" id="KAG2498424.1"/>
    </source>
</evidence>
<evidence type="ECO:0000259" key="6">
    <source>
        <dbReference type="PROSITE" id="PS50600"/>
    </source>
</evidence>
<organism evidence="7 8">
    <name type="scientific">Edaphochlamys debaryana</name>
    <dbReference type="NCBI Taxonomy" id="47281"/>
    <lineage>
        <taxon>Eukaryota</taxon>
        <taxon>Viridiplantae</taxon>
        <taxon>Chlorophyta</taxon>
        <taxon>core chlorophytes</taxon>
        <taxon>Chlorophyceae</taxon>
        <taxon>CS clade</taxon>
        <taxon>Chlamydomonadales</taxon>
        <taxon>Chlamydomonadales incertae sedis</taxon>
        <taxon>Edaphochlamys</taxon>
    </lineage>
</organism>
<comment type="similarity">
    <text evidence="1">Belongs to the peptidase C48 family.</text>
</comment>
<dbReference type="Pfam" id="PF02902">
    <property type="entry name" value="Peptidase_C48"/>
    <property type="match status" value="1"/>
</dbReference>
<keyword evidence="4" id="KW-0788">Thiol protease</keyword>
<feature type="compositionally biased region" description="Basic and acidic residues" evidence="5">
    <location>
        <begin position="134"/>
        <end position="159"/>
    </location>
</feature>
<dbReference type="PANTHER" id="PTHR12606:SF1">
    <property type="entry name" value="UBIQUITIN-LIKE-SPECIFIC PROTEASE 1A"/>
    <property type="match status" value="1"/>
</dbReference>
<protein>
    <recommendedName>
        <fullName evidence="6">Ubiquitin-like protease family profile domain-containing protein</fullName>
    </recommendedName>
</protein>
<proteinExistence type="inferred from homology"/>
<evidence type="ECO:0000256" key="5">
    <source>
        <dbReference type="SAM" id="MobiDB-lite"/>
    </source>
</evidence>
<dbReference type="InterPro" id="IPR038765">
    <property type="entry name" value="Papain-like_cys_pep_sf"/>
</dbReference>
<dbReference type="EMBL" id="JAEHOE010000010">
    <property type="protein sequence ID" value="KAG2498424.1"/>
    <property type="molecule type" value="Genomic_DNA"/>
</dbReference>
<feature type="region of interest" description="Disordered" evidence="5">
    <location>
        <begin position="289"/>
        <end position="494"/>
    </location>
</feature>
<feature type="compositionally biased region" description="Low complexity" evidence="5">
    <location>
        <begin position="381"/>
        <end position="404"/>
    </location>
</feature>
<dbReference type="OrthoDB" id="1939479at2759"/>
<name>A0A835YIS9_9CHLO</name>
<dbReference type="GO" id="GO:0016929">
    <property type="term" value="F:deSUMOylase activity"/>
    <property type="evidence" value="ECO:0007669"/>
    <property type="project" value="TreeGrafter"/>
</dbReference>
<keyword evidence="3" id="KW-0378">Hydrolase</keyword>
<keyword evidence="8" id="KW-1185">Reference proteome</keyword>
<dbReference type="GO" id="GO:0006508">
    <property type="term" value="P:proteolysis"/>
    <property type="evidence" value="ECO:0007669"/>
    <property type="project" value="UniProtKB-KW"/>
</dbReference>
<feature type="region of interest" description="Disordered" evidence="5">
    <location>
        <begin position="131"/>
        <end position="226"/>
    </location>
</feature>
<feature type="domain" description="Ubiquitin-like protease family profile" evidence="6">
    <location>
        <begin position="711"/>
        <end position="897"/>
    </location>
</feature>
<dbReference type="Gene3D" id="3.40.395.10">
    <property type="entry name" value="Adenoviral Proteinase, Chain A"/>
    <property type="match status" value="1"/>
</dbReference>
<evidence type="ECO:0000256" key="1">
    <source>
        <dbReference type="ARBA" id="ARBA00005234"/>
    </source>
</evidence>
<comment type="caution">
    <text evidence="7">The sequence shown here is derived from an EMBL/GenBank/DDBJ whole genome shotgun (WGS) entry which is preliminary data.</text>
</comment>
<feature type="region of interest" description="Disordered" evidence="5">
    <location>
        <begin position="510"/>
        <end position="581"/>
    </location>
</feature>
<sequence>MPRCDVEGCKLAGEPRARRLKCCGKDVLEQCIESRGVVAGDRFTLLQRAWNNDAVVSKNCLSATNGGPFFFHPECLGRDPGSKNNVTWYVDEEIKVDGAPQQRKVKDVRHRACDLCLREVTGEVAYQNSDLNEEERQSLKDARGRRVASKDKKQAEKKTAKAAVGGAEGTREAAVAGAAKVRQGGGKRRHAEEDVQASSSSDEEDPRPPARRRRQRPPSIRQASCPLPKSLDELRLAVAAKQHILWRCTEMVEVLKSLGRSTMGKKAALIARLGLWAFRYLRRRGLAQREARLRRGPRAPQHRSPPRQPSNRQQGGPRPASEQGGRRAEADGAPEAGPASAGGQAPPGPSGAAAPLAPSPTQQQGGPRPASEQGKRRAEADGAPEAGPASAGGQAPPGPSGATARLAPSQTRQRGGRRPAVGQGQRRAEADAAPPAGGGGVAAMSRRPRLFGGPNALPGHQQGSVAVTSVAGPGSSTVAAAPPRAAPPPSHMNGDDIWHFNRQLGEMVDRLADKEDARPRRRRKRPTLREKLHKDWDGTYGDRLEREAEAEAETEDMDVEEEERPYNPPTFLEETEDDDEEDLQLLGGAGAAAPSRCPVPLDGQQAAFPAAAGTQGANTAAAPSPPCIASPGLHRRGCNTCWHMHCLEMLPYAPPGDWQCPPCSGDVRLWPVAEGGPPSLNTRLRITETWITVMGGGGDDDALVNSPTAYPVMRRRVLRTMYDGQQVHADCIDYFMVLLQARDARLRGRPSIPSCHFFSCYFYNQLFGDTGQYEYSKVARWTREQSLRYNKQATPEVSVLQLQRVFIPIWRQEGLVKHYVSAVVDPAAKVIHLYDSAAKCKTNLAQIGENLLKWVQDEAAARQLDQGSANWRYDTPPVVQQVDEDCGIFTMLFAYLVGRGLPIPPLGAAVEARLLRQSFTYMMMTQWVV</sequence>
<feature type="compositionally biased region" description="Basic and acidic residues" evidence="5">
    <location>
        <begin position="527"/>
        <end position="549"/>
    </location>
</feature>
<evidence type="ECO:0000256" key="3">
    <source>
        <dbReference type="ARBA" id="ARBA00022801"/>
    </source>
</evidence>
<dbReference type="InterPro" id="IPR003653">
    <property type="entry name" value="Peptidase_C48_C"/>
</dbReference>
<gene>
    <name evidence="7" type="ORF">HYH03_003682</name>
</gene>
<dbReference type="PANTHER" id="PTHR12606">
    <property type="entry name" value="SENTRIN/SUMO-SPECIFIC PROTEASE"/>
    <property type="match status" value="1"/>
</dbReference>
<dbReference type="GO" id="GO:0005634">
    <property type="term" value="C:nucleus"/>
    <property type="evidence" value="ECO:0007669"/>
    <property type="project" value="TreeGrafter"/>
</dbReference>
<keyword evidence="2" id="KW-0645">Protease</keyword>
<accession>A0A835YIS9</accession>
<dbReference type="PROSITE" id="PS50600">
    <property type="entry name" value="ULP_PROTEASE"/>
    <property type="match status" value="1"/>
</dbReference>
<evidence type="ECO:0000256" key="2">
    <source>
        <dbReference type="ARBA" id="ARBA00022670"/>
    </source>
</evidence>
<dbReference type="GO" id="GO:0016926">
    <property type="term" value="P:protein desumoylation"/>
    <property type="evidence" value="ECO:0007669"/>
    <property type="project" value="TreeGrafter"/>
</dbReference>
<evidence type="ECO:0000256" key="4">
    <source>
        <dbReference type="ARBA" id="ARBA00022807"/>
    </source>
</evidence>
<feature type="compositionally biased region" description="Low complexity" evidence="5">
    <location>
        <begin position="331"/>
        <end position="360"/>
    </location>
</feature>
<dbReference type="SUPFAM" id="SSF54001">
    <property type="entry name" value="Cysteine proteinases"/>
    <property type="match status" value="1"/>
</dbReference>